<feature type="transmembrane region" description="Helical" evidence="1">
    <location>
        <begin position="37"/>
        <end position="58"/>
    </location>
</feature>
<accession>A0A562QXT9</accession>
<proteinExistence type="predicted"/>
<dbReference type="EMBL" id="VLLC01000070">
    <property type="protein sequence ID" value="TWI61612.1"/>
    <property type="molecule type" value="Genomic_DNA"/>
</dbReference>
<dbReference type="AlphaFoldDB" id="A0A562QXT9"/>
<reference evidence="2 3" key="1">
    <citation type="submission" date="2019-07" db="EMBL/GenBank/DDBJ databases">
        <title>Genome sequencing of 100 strains of the haloalkaliphilic chemolithoautotrophic sulfur-oxidizing bacterium Thioalkalivibrio.</title>
        <authorList>
            <person name="Muyzer G."/>
        </authorList>
    </citation>
    <scope>NUCLEOTIDE SEQUENCE [LARGE SCALE GENOMIC DNA]</scope>
    <source>
        <strain evidence="2 3">ASO4-4</strain>
    </source>
</reference>
<keyword evidence="1" id="KW-1133">Transmembrane helix</keyword>
<keyword evidence="1" id="KW-0812">Transmembrane</keyword>
<evidence type="ECO:0000313" key="3">
    <source>
        <dbReference type="Proteomes" id="UP000318307"/>
    </source>
</evidence>
<keyword evidence="3" id="KW-1185">Reference proteome</keyword>
<evidence type="ECO:0000256" key="1">
    <source>
        <dbReference type="SAM" id="Phobius"/>
    </source>
</evidence>
<organism evidence="2 3">
    <name type="scientific">Desulfobotulus alkaliphilus</name>
    <dbReference type="NCBI Taxonomy" id="622671"/>
    <lineage>
        <taxon>Bacteria</taxon>
        <taxon>Pseudomonadati</taxon>
        <taxon>Thermodesulfobacteriota</taxon>
        <taxon>Desulfobacteria</taxon>
        <taxon>Desulfobacterales</taxon>
        <taxon>Desulfobacteraceae</taxon>
        <taxon>Desulfobotulus</taxon>
    </lineage>
</organism>
<gene>
    <name evidence="2" type="ORF">LZ24_03428</name>
</gene>
<feature type="transmembrane region" description="Helical" evidence="1">
    <location>
        <begin position="64"/>
        <end position="82"/>
    </location>
</feature>
<sequence length="83" mass="7925">MSLYQVQDPSQKALGGLGQASQSYASMQKAQPEPEKTVGGALMSGLGGATAGAGIGMAVASGPVGWGVIGGGAAVGALSYLLS</sequence>
<protein>
    <submittedName>
        <fullName evidence="2">Uncharacterized protein</fullName>
    </submittedName>
</protein>
<name>A0A562QXT9_9BACT</name>
<keyword evidence="1" id="KW-0472">Membrane</keyword>
<comment type="caution">
    <text evidence="2">The sequence shown here is derived from an EMBL/GenBank/DDBJ whole genome shotgun (WGS) entry which is preliminary data.</text>
</comment>
<evidence type="ECO:0000313" key="2">
    <source>
        <dbReference type="EMBL" id="TWI61612.1"/>
    </source>
</evidence>
<dbReference type="RefSeq" id="WP_144686857.1">
    <property type="nucleotide sequence ID" value="NZ_VLLC01000070.1"/>
</dbReference>
<dbReference type="Proteomes" id="UP000318307">
    <property type="component" value="Unassembled WGS sequence"/>
</dbReference>